<feature type="domain" description="Flagella basal body P-ring formation protein FlgA SAF" evidence="2">
    <location>
        <begin position="186"/>
        <end position="306"/>
    </location>
</feature>
<name>A0ABZ3F705_9HELI</name>
<evidence type="ECO:0000313" key="3">
    <source>
        <dbReference type="EMBL" id="XAM17973.1"/>
    </source>
</evidence>
<sequence>MARLYKIFVVLCLCVYALNGVDNVTIPDSKLHLKKAYQVNKSDIYSTDMFPMMDRRFKVATLPPDKFTLTLKSVDIKLIFARYGYEIISFESDYVEFQYVTDMRENNVKEFIEKMYIQHYGNRIHIENLLVRPLNNVPSDYELIQYELPESALKKHNGTLAMKYRTPPNAQMKKLTFIYMIKGTLDVFKSTQNIPVSEIISTSNTRIESVPFERLGTEYMSANELNNSSAKSYIRVNTIITKDKIKPRVIVKKGDKIHVVGYENGISMEVVLEARQNAVYNDIINAKNPSSGKILRVRVTDEGRGELL</sequence>
<dbReference type="RefSeq" id="WP_295701411.1">
    <property type="nucleotide sequence ID" value="NZ_CP145316.1"/>
</dbReference>
<keyword evidence="3" id="KW-0282">Flagellum</keyword>
<keyword evidence="1" id="KW-0732">Signal</keyword>
<keyword evidence="3" id="KW-0969">Cilium</keyword>
<protein>
    <submittedName>
        <fullName evidence="3">Flagellar basal body P-ring formation chaperone FlgA</fullName>
    </submittedName>
</protein>
<gene>
    <name evidence="3" type="primary">flgA</name>
    <name evidence="3" type="ORF">V3I05_09840</name>
</gene>
<evidence type="ECO:0000259" key="2">
    <source>
        <dbReference type="Pfam" id="PF13144"/>
    </source>
</evidence>
<proteinExistence type="predicted"/>
<dbReference type="EMBL" id="CP145316">
    <property type="protein sequence ID" value="XAM17973.1"/>
    <property type="molecule type" value="Genomic_DNA"/>
</dbReference>
<evidence type="ECO:0000256" key="1">
    <source>
        <dbReference type="SAM" id="SignalP"/>
    </source>
</evidence>
<feature type="chain" id="PRO_5047550806" evidence="1">
    <location>
        <begin position="20"/>
        <end position="308"/>
    </location>
</feature>
<keyword evidence="3" id="KW-0966">Cell projection</keyword>
<organism evidence="3 4">
    <name type="scientific">Helicobacter mastomyrinus</name>
    <dbReference type="NCBI Taxonomy" id="287948"/>
    <lineage>
        <taxon>Bacteria</taxon>
        <taxon>Pseudomonadati</taxon>
        <taxon>Campylobacterota</taxon>
        <taxon>Epsilonproteobacteria</taxon>
        <taxon>Campylobacterales</taxon>
        <taxon>Helicobacteraceae</taxon>
        <taxon>Helicobacter</taxon>
    </lineage>
</organism>
<dbReference type="Proteomes" id="UP001434737">
    <property type="component" value="Chromosome"/>
</dbReference>
<dbReference type="NCBIfam" id="TIGR03170">
    <property type="entry name" value="flgA_cterm"/>
    <property type="match status" value="1"/>
</dbReference>
<evidence type="ECO:0000313" key="4">
    <source>
        <dbReference type="Proteomes" id="UP001434737"/>
    </source>
</evidence>
<accession>A0ABZ3F705</accession>
<dbReference type="Gene3D" id="2.30.30.760">
    <property type="match status" value="1"/>
</dbReference>
<dbReference type="InterPro" id="IPR017585">
    <property type="entry name" value="SAF_FlgA"/>
</dbReference>
<dbReference type="Pfam" id="PF13144">
    <property type="entry name" value="ChapFlgA"/>
    <property type="match status" value="1"/>
</dbReference>
<dbReference type="InterPro" id="IPR039246">
    <property type="entry name" value="Flagellar_FlgA"/>
</dbReference>
<keyword evidence="4" id="KW-1185">Reference proteome</keyword>
<dbReference type="PANTHER" id="PTHR36307">
    <property type="entry name" value="FLAGELLA BASAL BODY P-RING FORMATION PROTEIN FLGA"/>
    <property type="match status" value="1"/>
</dbReference>
<dbReference type="PANTHER" id="PTHR36307:SF1">
    <property type="entry name" value="FLAGELLA BASAL BODY P-RING FORMATION PROTEIN FLGA"/>
    <property type="match status" value="1"/>
</dbReference>
<reference evidence="3 4" key="1">
    <citation type="submission" date="2024-02" db="EMBL/GenBank/DDBJ databases">
        <title>Genome and pathogenicity analysis of Helicobacter mastomyrinus isolated from mice.</title>
        <authorList>
            <person name="Zhu L."/>
        </authorList>
    </citation>
    <scope>NUCLEOTIDE SEQUENCE [LARGE SCALE GENOMIC DNA]</scope>
    <source>
        <strain evidence="3 4">Hm-17</strain>
    </source>
</reference>
<feature type="signal peptide" evidence="1">
    <location>
        <begin position="1"/>
        <end position="19"/>
    </location>
</feature>